<accession>A0A923I8F4</accession>
<protein>
    <submittedName>
        <fullName evidence="2">Sigma-E processing peptidase SpoIIGA</fullName>
    </submittedName>
</protein>
<evidence type="ECO:0000313" key="2">
    <source>
        <dbReference type="EMBL" id="MBC5582196.1"/>
    </source>
</evidence>
<name>A0A923I8F4_9FIRM</name>
<comment type="caution">
    <text evidence="2">The sequence shown here is derived from an EMBL/GenBank/DDBJ whole genome shotgun (WGS) entry which is preliminary data.</text>
</comment>
<evidence type="ECO:0000313" key="3">
    <source>
        <dbReference type="Proteomes" id="UP000659630"/>
    </source>
</evidence>
<feature type="transmembrane region" description="Helical" evidence="1">
    <location>
        <begin position="36"/>
        <end position="54"/>
    </location>
</feature>
<keyword evidence="3" id="KW-1185">Reference proteome</keyword>
<organism evidence="2 3">
    <name type="scientific">Anaerofilum hominis</name>
    <dbReference type="NCBI Taxonomy" id="2763016"/>
    <lineage>
        <taxon>Bacteria</taxon>
        <taxon>Bacillati</taxon>
        <taxon>Bacillota</taxon>
        <taxon>Clostridia</taxon>
        <taxon>Eubacteriales</taxon>
        <taxon>Oscillospiraceae</taxon>
        <taxon>Anaerofilum</taxon>
    </lineage>
</organism>
<dbReference type="AlphaFoldDB" id="A0A923I8F4"/>
<evidence type="ECO:0000256" key="1">
    <source>
        <dbReference type="SAM" id="Phobius"/>
    </source>
</evidence>
<dbReference type="GO" id="GO:0004190">
    <property type="term" value="F:aspartic-type endopeptidase activity"/>
    <property type="evidence" value="ECO:0007669"/>
    <property type="project" value="InterPro"/>
</dbReference>
<dbReference type="EMBL" id="JACONZ010000004">
    <property type="protein sequence ID" value="MBC5582196.1"/>
    <property type="molecule type" value="Genomic_DNA"/>
</dbReference>
<sequence length="291" mass="31604">MRGVVYVDMLVAVNFILDFFLLLGAKLLSGSLTSRWRCLLGAGIASLFSLVLLLPPLPLAAQLFIKTAGSVLPVLVAFRYTGPRQMIKAAAWFLLLNFFLAGAVFFVMYTFSAPGIEQNNLALYFNISPVILIMSVLAVYLVLQLISLLLGKPRAEQPVQLELRLDGENISAAVLLDTGFSLRDVMSGCPCVLLSYPDVKSQLSPRLRRALDGYYDGGVSEVKDGPPVRMIPCRTVAGESLLPAFCCERCVLRYRGQTAELPGVPAAFTRHPLADGRCAGLVGPELLQPVL</sequence>
<feature type="transmembrane region" description="Helical" evidence="1">
    <location>
        <begin position="123"/>
        <end position="150"/>
    </location>
</feature>
<proteinExistence type="predicted"/>
<feature type="transmembrane region" description="Helical" evidence="1">
    <location>
        <begin position="60"/>
        <end position="78"/>
    </location>
</feature>
<keyword evidence="1" id="KW-0812">Transmembrane</keyword>
<keyword evidence="1" id="KW-1133">Transmembrane helix</keyword>
<dbReference type="InterPro" id="IPR005081">
    <property type="entry name" value="SpoIIGA"/>
</dbReference>
<dbReference type="Pfam" id="PF03419">
    <property type="entry name" value="Peptidase_U4"/>
    <property type="match status" value="1"/>
</dbReference>
<reference evidence="2" key="1">
    <citation type="submission" date="2020-08" db="EMBL/GenBank/DDBJ databases">
        <title>Genome public.</title>
        <authorList>
            <person name="Liu C."/>
            <person name="Sun Q."/>
        </authorList>
    </citation>
    <scope>NUCLEOTIDE SEQUENCE</scope>
    <source>
        <strain evidence="2">BX8</strain>
    </source>
</reference>
<dbReference type="RefSeq" id="WP_186888541.1">
    <property type="nucleotide sequence ID" value="NZ_JACONZ010000004.1"/>
</dbReference>
<keyword evidence="1" id="KW-0472">Membrane</keyword>
<dbReference type="GO" id="GO:0030436">
    <property type="term" value="P:asexual sporulation"/>
    <property type="evidence" value="ECO:0007669"/>
    <property type="project" value="InterPro"/>
</dbReference>
<dbReference type="GO" id="GO:0006508">
    <property type="term" value="P:proteolysis"/>
    <property type="evidence" value="ECO:0007669"/>
    <property type="project" value="InterPro"/>
</dbReference>
<feature type="transmembrane region" description="Helical" evidence="1">
    <location>
        <begin position="6"/>
        <end position="24"/>
    </location>
</feature>
<feature type="transmembrane region" description="Helical" evidence="1">
    <location>
        <begin position="90"/>
        <end position="111"/>
    </location>
</feature>
<dbReference type="Proteomes" id="UP000659630">
    <property type="component" value="Unassembled WGS sequence"/>
</dbReference>
<gene>
    <name evidence="2" type="ORF">H8S23_11825</name>
</gene>